<dbReference type="AlphaFoldDB" id="A0AAP0EXT0"/>
<comment type="caution">
    <text evidence="2">The sequence shown here is derived from an EMBL/GenBank/DDBJ whole genome shotgun (WGS) entry which is preliminary data.</text>
</comment>
<dbReference type="EMBL" id="JBBNAG010000010">
    <property type="protein sequence ID" value="KAK9101021.1"/>
    <property type="molecule type" value="Genomic_DNA"/>
</dbReference>
<protein>
    <submittedName>
        <fullName evidence="2">Uncharacterized protein</fullName>
    </submittedName>
</protein>
<name>A0AAP0EXT0_9MAGN</name>
<evidence type="ECO:0000256" key="1">
    <source>
        <dbReference type="SAM" id="Phobius"/>
    </source>
</evidence>
<keyword evidence="3" id="KW-1185">Reference proteome</keyword>
<proteinExistence type="predicted"/>
<accession>A0AAP0EXT0</accession>
<feature type="transmembrane region" description="Helical" evidence="1">
    <location>
        <begin position="23"/>
        <end position="45"/>
    </location>
</feature>
<evidence type="ECO:0000313" key="3">
    <source>
        <dbReference type="Proteomes" id="UP001419268"/>
    </source>
</evidence>
<keyword evidence="1" id="KW-0812">Transmembrane</keyword>
<organism evidence="2 3">
    <name type="scientific">Stephania cephalantha</name>
    <dbReference type="NCBI Taxonomy" id="152367"/>
    <lineage>
        <taxon>Eukaryota</taxon>
        <taxon>Viridiplantae</taxon>
        <taxon>Streptophyta</taxon>
        <taxon>Embryophyta</taxon>
        <taxon>Tracheophyta</taxon>
        <taxon>Spermatophyta</taxon>
        <taxon>Magnoliopsida</taxon>
        <taxon>Ranunculales</taxon>
        <taxon>Menispermaceae</taxon>
        <taxon>Menispermoideae</taxon>
        <taxon>Cissampelideae</taxon>
        <taxon>Stephania</taxon>
    </lineage>
</organism>
<gene>
    <name evidence="2" type="ORF">Scep_024451</name>
</gene>
<keyword evidence="1" id="KW-1133">Transmembrane helix</keyword>
<sequence>MYHKTLNSIVVPYLSLARKYCNLSFLSVLGSICVRLVGFMALFRLMCRTLEFRARGGFGSCEDRDLTASPT</sequence>
<reference evidence="2 3" key="1">
    <citation type="submission" date="2024-01" db="EMBL/GenBank/DDBJ databases">
        <title>Genome assemblies of Stephania.</title>
        <authorList>
            <person name="Yang L."/>
        </authorList>
    </citation>
    <scope>NUCLEOTIDE SEQUENCE [LARGE SCALE GENOMIC DNA]</scope>
    <source>
        <strain evidence="2">JXDWG</strain>
        <tissue evidence="2">Leaf</tissue>
    </source>
</reference>
<evidence type="ECO:0000313" key="2">
    <source>
        <dbReference type="EMBL" id="KAK9101021.1"/>
    </source>
</evidence>
<dbReference type="Proteomes" id="UP001419268">
    <property type="component" value="Unassembled WGS sequence"/>
</dbReference>
<keyword evidence="1" id="KW-0472">Membrane</keyword>